<feature type="domain" description="Amidohydrolase-related" evidence="2">
    <location>
        <begin position="79"/>
        <end position="317"/>
    </location>
</feature>
<feature type="region of interest" description="Disordered" evidence="1">
    <location>
        <begin position="340"/>
        <end position="363"/>
    </location>
</feature>
<accession>R8BFI2</accession>
<dbReference type="InterPro" id="IPR006680">
    <property type="entry name" value="Amidohydro-rel"/>
</dbReference>
<dbReference type="SUPFAM" id="SSF51338">
    <property type="entry name" value="Composite domain of metallo-dependent hydrolases"/>
    <property type="match status" value="1"/>
</dbReference>
<dbReference type="KEGG" id="tmn:UCRPA7_6377"/>
<evidence type="ECO:0000313" key="4">
    <source>
        <dbReference type="Proteomes" id="UP000014074"/>
    </source>
</evidence>
<evidence type="ECO:0000259" key="2">
    <source>
        <dbReference type="Pfam" id="PF01979"/>
    </source>
</evidence>
<organism evidence="3 4">
    <name type="scientific">Phaeoacremonium minimum (strain UCR-PA7)</name>
    <name type="common">Esca disease fungus</name>
    <name type="synonym">Togninia minima</name>
    <dbReference type="NCBI Taxonomy" id="1286976"/>
    <lineage>
        <taxon>Eukaryota</taxon>
        <taxon>Fungi</taxon>
        <taxon>Dikarya</taxon>
        <taxon>Ascomycota</taxon>
        <taxon>Pezizomycotina</taxon>
        <taxon>Sordariomycetes</taxon>
        <taxon>Sordariomycetidae</taxon>
        <taxon>Togniniales</taxon>
        <taxon>Togniniaceae</taxon>
        <taxon>Phaeoacremonium</taxon>
    </lineage>
</organism>
<dbReference type="PANTHER" id="PTHR43135">
    <property type="entry name" value="ALPHA-D-RIBOSE 1-METHYLPHOSPHONATE 5-TRIPHOSPHATE DIPHOSPHATASE"/>
    <property type="match status" value="1"/>
</dbReference>
<dbReference type="Gene3D" id="3.20.20.140">
    <property type="entry name" value="Metal-dependent hydrolases"/>
    <property type="match status" value="2"/>
</dbReference>
<dbReference type="Pfam" id="PF01979">
    <property type="entry name" value="Amidohydro_1"/>
    <property type="match status" value="1"/>
</dbReference>
<dbReference type="eggNOG" id="ENOG502QQ9Z">
    <property type="taxonomic scope" value="Eukaryota"/>
</dbReference>
<dbReference type="EMBL" id="KB933236">
    <property type="protein sequence ID" value="EON98044.1"/>
    <property type="molecule type" value="Genomic_DNA"/>
</dbReference>
<dbReference type="SUPFAM" id="SSF51556">
    <property type="entry name" value="Metallo-dependent hydrolases"/>
    <property type="match status" value="1"/>
</dbReference>
<dbReference type="Proteomes" id="UP000014074">
    <property type="component" value="Unassembled WGS sequence"/>
</dbReference>
<evidence type="ECO:0000313" key="3">
    <source>
        <dbReference type="EMBL" id="EON98044.1"/>
    </source>
</evidence>
<name>R8BFI2_PHAM7</name>
<dbReference type="OrthoDB" id="10258955at2759"/>
<reference evidence="4" key="1">
    <citation type="journal article" date="2013" name="Genome Announc.">
        <title>Draft genome sequence of the ascomycete Phaeoacremonium aleophilum strain UCR-PA7, a causal agent of the esca disease complex in grapevines.</title>
        <authorList>
            <person name="Blanco-Ulate B."/>
            <person name="Rolshausen P."/>
            <person name="Cantu D."/>
        </authorList>
    </citation>
    <scope>NUCLEOTIDE SEQUENCE [LARGE SCALE GENOMIC DNA]</scope>
    <source>
        <strain evidence="4">UCR-PA7</strain>
    </source>
</reference>
<dbReference type="AlphaFoldDB" id="R8BFI2"/>
<gene>
    <name evidence="3" type="ORF">UCRPA7_6377</name>
</gene>
<dbReference type="HOGENOM" id="CLU_006273_1_0_1"/>
<evidence type="ECO:0000256" key="1">
    <source>
        <dbReference type="SAM" id="MobiDB-lite"/>
    </source>
</evidence>
<proteinExistence type="predicted"/>
<dbReference type="RefSeq" id="XP_007917106.1">
    <property type="nucleotide sequence ID" value="XM_007918915.1"/>
</dbReference>
<protein>
    <submittedName>
        <fullName evidence="3">Putative carbohydrate esterase family 9 protein</fullName>
    </submittedName>
</protein>
<keyword evidence="4" id="KW-1185">Reference proteome</keyword>
<sequence length="609" mass="65961">MHPDFGPLTPFVRAIDGMKAYDPGAKYIAAGGVTSSLIIPGSANIMGGEGTPVKNIPRSGPHHEYVVEDLLLEHGVPLEERLRYMKMACGENPKRVYGHTRMGNAWIFREQLSRAKELLEKQDAWCEAAVGMSSEGEKRAFIEAMGSFPVELKLDSTVGMLRGRVALHNHCYEPEDFETMLRISHEFGFRVRAFHHAISAWLVPEMLKEYGDNVTIATFAEYGLYKREAYQSSLHAGKILSDHGVPVAYKSDHFGEDSNARWLLLQAAVGHSFHLPAEKALQAVTSVPAAAIDLDYRIGYLRPGYDADIVVWDAHPLSIGATPRQVYIDGIATLDPVKVEESAPRTAQRSSHSERGVAKPAMRAEVSQAERQDICEKATTPGRQFIISGIKKSFLDNYPEVTVKGDHDDGDLTLVIADGAVTCLSYGAGCAQTASQVTEDATLINLTNGYLSPGLTAVTTSLGLLEVAMESATGDGVSIPMTNVRDPSNVNYAKYGVSIEGKGIARARVGGVTRAITPPFTFAGLVRGVSTGFRTGNDSNLLNGGIFQPDVALHINLGEEAKAIEGTESRAIYELRQLLTTYSTKEDNSAYASVVKGNLPLVIHAQSVV</sequence>
<dbReference type="PANTHER" id="PTHR43135:SF3">
    <property type="entry name" value="ALPHA-D-RIBOSE 1-METHYLPHOSPHONATE 5-TRIPHOSPHATE DIPHOSPHATASE"/>
    <property type="match status" value="1"/>
</dbReference>
<dbReference type="InterPro" id="IPR051781">
    <property type="entry name" value="Metallo-dep_Hydrolase"/>
</dbReference>
<dbReference type="GeneID" id="19327026"/>
<dbReference type="GO" id="GO:0016810">
    <property type="term" value="F:hydrolase activity, acting on carbon-nitrogen (but not peptide) bonds"/>
    <property type="evidence" value="ECO:0007669"/>
    <property type="project" value="InterPro"/>
</dbReference>
<dbReference type="InterPro" id="IPR032466">
    <property type="entry name" value="Metal_Hydrolase"/>
</dbReference>
<dbReference type="InterPro" id="IPR011059">
    <property type="entry name" value="Metal-dep_hydrolase_composite"/>
</dbReference>